<protein>
    <submittedName>
        <fullName evidence="2">ORF E protein</fullName>
    </submittedName>
</protein>
<dbReference type="InterPro" id="IPR023214">
    <property type="entry name" value="HAD_sf"/>
</dbReference>
<feature type="region of interest" description="Disordered" evidence="1">
    <location>
        <begin position="201"/>
        <end position="226"/>
    </location>
</feature>
<reference evidence="2" key="1">
    <citation type="journal article" date="1998" name="J. Antibiot.">
        <title>A 7.6kb DNA region from Streptomyces kasugaensis M338-M1 includes some genes responsible for kasugamycin biosynthesis.</title>
        <authorList>
            <person name="Ikeno S."/>
            <person name="Tsuji T."/>
            <person name="Higashide K."/>
            <person name="Kinoshita N."/>
            <person name="Hamada M."/>
            <person name="Hori M."/>
        </authorList>
    </citation>
    <scope>NUCLEOTIDE SEQUENCE</scope>
    <source>
        <strain evidence="2">M338-M1</strain>
    </source>
</reference>
<evidence type="ECO:0000256" key="1">
    <source>
        <dbReference type="SAM" id="MobiDB-lite"/>
    </source>
</evidence>
<sequence length="265" mass="28949">MDAGGVLFNNVTEETDFLDRLAARHGADTQRLRGEIDARDAAYETGRAHVHDVLRDALAAAGAPAGVAVDARWLDDLYRDCLAVHPGAFTAIDGIRRHRPDILLVLTNNEAAHWDRVKDDRYGHLGRFDVIASSWQVGEVKPTGEFFEAVARRCGRPLDDAVLLDDNPDVLAEARHHGLRTLHVESPATLPEAVARLPGLPATGPIRRPDMNATSPEDTPAAQRTPLLPEQRRFLTTAIPNLQGGGGRRGVRSHLIGHGRRGLLR</sequence>
<evidence type="ECO:0000313" key="2">
    <source>
        <dbReference type="EMBL" id="BAA25657.1"/>
    </source>
</evidence>
<feature type="compositionally biased region" description="Basic residues" evidence="1">
    <location>
        <begin position="249"/>
        <end position="265"/>
    </location>
</feature>
<dbReference type="InterPro" id="IPR036412">
    <property type="entry name" value="HAD-like_sf"/>
</dbReference>
<dbReference type="Pfam" id="PF00702">
    <property type="entry name" value="Hydrolase"/>
    <property type="match status" value="1"/>
</dbReference>
<dbReference type="Gene3D" id="3.40.50.1000">
    <property type="entry name" value="HAD superfamily/HAD-like"/>
    <property type="match status" value="1"/>
</dbReference>
<dbReference type="EMBL" id="AB005901">
    <property type="protein sequence ID" value="BAA25657.1"/>
    <property type="molecule type" value="Genomic_DNA"/>
</dbReference>
<organism evidence="2">
    <name type="scientific">Streptomyces kasugaensis</name>
    <dbReference type="NCBI Taxonomy" id="1946"/>
    <lineage>
        <taxon>Bacteria</taxon>
        <taxon>Bacillati</taxon>
        <taxon>Actinomycetota</taxon>
        <taxon>Actinomycetes</taxon>
        <taxon>Kitasatosporales</taxon>
        <taxon>Streptomycetaceae</taxon>
        <taxon>Streptomyces</taxon>
    </lineage>
</organism>
<feature type="region of interest" description="Disordered" evidence="1">
    <location>
        <begin position="240"/>
        <end position="265"/>
    </location>
</feature>
<accession>O66158</accession>
<name>O66158_STRKA</name>
<dbReference type="SUPFAM" id="SSF56784">
    <property type="entry name" value="HAD-like"/>
    <property type="match status" value="1"/>
</dbReference>
<gene>
    <name evidence="2" type="primary">ORF E</name>
</gene>
<proteinExistence type="predicted"/>
<dbReference type="AlphaFoldDB" id="O66158"/>